<dbReference type="Proteomes" id="UP000013131">
    <property type="component" value="Unassembled WGS sequence"/>
</dbReference>
<accession>N9V9Y7</accession>
<protein>
    <recommendedName>
        <fullName evidence="11">Lipoprotein</fullName>
    </recommendedName>
</protein>
<keyword evidence="4" id="KW-0677">Repeat</keyword>
<dbReference type="STRING" id="1188233.MAU_5910"/>
<proteinExistence type="predicted"/>
<dbReference type="EMBL" id="AORI01000012">
    <property type="protein sequence ID" value="ENY68513.1"/>
    <property type="molecule type" value="Genomic_DNA"/>
</dbReference>
<keyword evidence="2" id="KW-1003">Cell membrane</keyword>
<evidence type="ECO:0000256" key="6">
    <source>
        <dbReference type="ARBA" id="ARBA00023139"/>
    </source>
</evidence>
<dbReference type="PATRIC" id="fig|1188233.3.peg.573"/>
<evidence type="ECO:0000256" key="1">
    <source>
        <dbReference type="ARBA" id="ARBA00004193"/>
    </source>
</evidence>
<keyword evidence="7" id="KW-0449">Lipoprotein</keyword>
<evidence type="ECO:0000313" key="9">
    <source>
        <dbReference type="EMBL" id="ENY68513.1"/>
    </source>
</evidence>
<evidence type="ECO:0000256" key="5">
    <source>
        <dbReference type="ARBA" id="ARBA00023136"/>
    </source>
</evidence>
<dbReference type="PROSITE" id="PS51257">
    <property type="entry name" value="PROKAR_LIPOPROTEIN"/>
    <property type="match status" value="1"/>
</dbReference>
<dbReference type="RefSeq" id="WP_004425272.1">
    <property type="nucleotide sequence ID" value="NZ_AORI01000012.1"/>
</dbReference>
<evidence type="ECO:0000313" key="10">
    <source>
        <dbReference type="Proteomes" id="UP000013131"/>
    </source>
</evidence>
<dbReference type="NCBIfam" id="NF033817">
    <property type="entry name" value="Mplas_variab_LP"/>
    <property type="match status" value="1"/>
</dbReference>
<keyword evidence="6" id="KW-0564">Palmitate</keyword>
<feature type="chain" id="PRO_5004155292" description="Lipoprotein" evidence="8">
    <location>
        <begin position="24"/>
        <end position="264"/>
    </location>
</feature>
<evidence type="ECO:0000256" key="7">
    <source>
        <dbReference type="ARBA" id="ARBA00023288"/>
    </source>
</evidence>
<keyword evidence="5" id="KW-0472">Membrane</keyword>
<dbReference type="OrthoDB" id="401172at2"/>
<evidence type="ECO:0000256" key="3">
    <source>
        <dbReference type="ARBA" id="ARBA00022729"/>
    </source>
</evidence>
<name>N9V9Y7_9BACT</name>
<evidence type="ECO:0000256" key="8">
    <source>
        <dbReference type="SAM" id="SignalP"/>
    </source>
</evidence>
<organism evidence="9 10">
    <name type="scientific">Metamycoplasma auris 15026</name>
    <dbReference type="NCBI Taxonomy" id="1188233"/>
    <lineage>
        <taxon>Bacteria</taxon>
        <taxon>Bacillati</taxon>
        <taxon>Mycoplasmatota</taxon>
        <taxon>Mycoplasmoidales</taxon>
        <taxon>Metamycoplasmataceae</taxon>
        <taxon>Metamycoplasma</taxon>
    </lineage>
</organism>
<keyword evidence="10" id="KW-1185">Reference proteome</keyword>
<gene>
    <name evidence="9" type="ORF">MAU_5910</name>
</gene>
<sequence>MKKSAKILLGLGSISTAILPLLAISCSNQKSTLANEIKNAQERLVTLEFDEFKKDLKEIIEKATQVLNDPKSSNKQFNPMIAQLKKVIDEVTKKTEDKKSLHEKNKNNVLKEIDKLKQYSHEKLSGLTKDYYSLKAELVKQYQEKEEMHSKIKSIEYDDKKTKEYIAGLQKILTEIEKKKTELDKKYLPDLVKETESKLKSLKYDDYKRKLTQEEFNKIKADLQKQFDESSKVSKEINKAKSEILDKAIYDLKKILNDLDEKKS</sequence>
<dbReference type="InterPro" id="IPR049890">
    <property type="entry name" value="VlpA-F-like_signal"/>
</dbReference>
<keyword evidence="3 8" id="KW-0732">Signal</keyword>
<comment type="subcellular location">
    <subcellularLocation>
        <location evidence="1">Cell membrane</location>
        <topology evidence="1">Lipid-anchor</topology>
    </subcellularLocation>
</comment>
<dbReference type="GO" id="GO:0005886">
    <property type="term" value="C:plasma membrane"/>
    <property type="evidence" value="ECO:0007669"/>
    <property type="project" value="UniProtKB-SubCell"/>
</dbReference>
<dbReference type="eggNOG" id="ENOG5032EXF">
    <property type="taxonomic scope" value="Bacteria"/>
</dbReference>
<reference evidence="9 10" key="1">
    <citation type="journal article" date="2013" name="Genome Announc.">
        <title>Draft Genome Sequences of Mycoplasma auris and Mycoplasma yeatsii, Two Species of the Ear Canal of Caprinae.</title>
        <authorList>
            <person name="Dordet-Frisoni E."/>
            <person name="Baranowski E."/>
            <person name="Barre A."/>
            <person name="Blanchard A."/>
            <person name="Breton M."/>
            <person name="Couture C."/>
            <person name="Dupuy V."/>
            <person name="Gaurivaud P."/>
            <person name="Jacob D."/>
            <person name="Lemaitre C."/>
            <person name="Manso-Silvan L."/>
            <person name="Nikolski M."/>
            <person name="Nouvel L.X."/>
            <person name="Poumarat F."/>
            <person name="Sirand-Pugnet P."/>
            <person name="Thebault P."/>
            <person name="Theil S."/>
            <person name="Thiaucourt F."/>
            <person name="Citti C."/>
            <person name="Tardy F."/>
        </authorList>
    </citation>
    <scope>NUCLEOTIDE SEQUENCE [LARGE SCALE GENOMIC DNA]</scope>
    <source>
        <strain evidence="9 10">15026</strain>
    </source>
</reference>
<feature type="signal peptide" evidence="8">
    <location>
        <begin position="1"/>
        <end position="23"/>
    </location>
</feature>
<evidence type="ECO:0000256" key="2">
    <source>
        <dbReference type="ARBA" id="ARBA00022475"/>
    </source>
</evidence>
<comment type="caution">
    <text evidence="9">The sequence shown here is derived from an EMBL/GenBank/DDBJ whole genome shotgun (WGS) entry which is preliminary data.</text>
</comment>
<dbReference type="AlphaFoldDB" id="N9V9Y7"/>
<evidence type="ECO:0008006" key="11">
    <source>
        <dbReference type="Google" id="ProtNLM"/>
    </source>
</evidence>
<evidence type="ECO:0000256" key="4">
    <source>
        <dbReference type="ARBA" id="ARBA00022737"/>
    </source>
</evidence>